<reference evidence="3 4" key="1">
    <citation type="journal article" date="2021" name="Nat. Commun.">
        <title>Genetic determinants of endophytism in the Arabidopsis root mycobiome.</title>
        <authorList>
            <person name="Mesny F."/>
            <person name="Miyauchi S."/>
            <person name="Thiergart T."/>
            <person name="Pickel B."/>
            <person name="Atanasova L."/>
            <person name="Karlsson M."/>
            <person name="Huettel B."/>
            <person name="Barry K.W."/>
            <person name="Haridas S."/>
            <person name="Chen C."/>
            <person name="Bauer D."/>
            <person name="Andreopoulos W."/>
            <person name="Pangilinan J."/>
            <person name="LaButti K."/>
            <person name="Riley R."/>
            <person name="Lipzen A."/>
            <person name="Clum A."/>
            <person name="Drula E."/>
            <person name="Henrissat B."/>
            <person name="Kohler A."/>
            <person name="Grigoriev I.V."/>
            <person name="Martin F.M."/>
            <person name="Hacquard S."/>
        </authorList>
    </citation>
    <scope>NUCLEOTIDE SEQUENCE [LARGE SCALE GENOMIC DNA]</scope>
    <source>
        <strain evidence="3 4">MPI-CAGE-CH-0241</strain>
    </source>
</reference>
<evidence type="ECO:0000256" key="1">
    <source>
        <dbReference type="SAM" id="MobiDB-lite"/>
    </source>
</evidence>
<accession>A0A9P9AYH8</accession>
<feature type="compositionally biased region" description="Basic and acidic residues" evidence="1">
    <location>
        <begin position="76"/>
        <end position="88"/>
    </location>
</feature>
<evidence type="ECO:0000313" key="4">
    <source>
        <dbReference type="Proteomes" id="UP000777438"/>
    </source>
</evidence>
<dbReference type="GO" id="GO:0070072">
    <property type="term" value="P:vacuolar proton-transporting V-type ATPase complex assembly"/>
    <property type="evidence" value="ECO:0007669"/>
    <property type="project" value="InterPro"/>
</dbReference>
<feature type="compositionally biased region" description="Basic and acidic residues" evidence="1">
    <location>
        <begin position="170"/>
        <end position="181"/>
    </location>
</feature>
<dbReference type="OrthoDB" id="9626941at2759"/>
<dbReference type="GO" id="GO:0005789">
    <property type="term" value="C:endoplasmic reticulum membrane"/>
    <property type="evidence" value="ECO:0007669"/>
    <property type="project" value="TreeGrafter"/>
</dbReference>
<comment type="caution">
    <text evidence="3">The sequence shown here is derived from an EMBL/GenBank/DDBJ whole genome shotgun (WGS) entry which is preliminary data.</text>
</comment>
<keyword evidence="2" id="KW-1133">Transmembrane helix</keyword>
<gene>
    <name evidence="3" type="ORF">B0T10DRAFT_556069</name>
</gene>
<dbReference type="Proteomes" id="UP000777438">
    <property type="component" value="Unassembled WGS sequence"/>
</dbReference>
<keyword evidence="4" id="KW-1185">Reference proteome</keyword>
<keyword evidence="2" id="KW-0812">Transmembrane</keyword>
<feature type="region of interest" description="Disordered" evidence="1">
    <location>
        <begin position="76"/>
        <end position="181"/>
    </location>
</feature>
<dbReference type="PANTHER" id="PTHR28251">
    <property type="entry name" value="V-TYPE ATPASE ASSEMBLY FACTOR PKR1"/>
    <property type="match status" value="1"/>
</dbReference>
<proteinExistence type="predicted"/>
<name>A0A9P9AYH8_9HYPO</name>
<feature type="compositionally biased region" description="Pro residues" evidence="1">
    <location>
        <begin position="123"/>
        <end position="135"/>
    </location>
</feature>
<evidence type="ECO:0000313" key="3">
    <source>
        <dbReference type="EMBL" id="KAH6898775.1"/>
    </source>
</evidence>
<evidence type="ECO:0000256" key="2">
    <source>
        <dbReference type="SAM" id="Phobius"/>
    </source>
</evidence>
<dbReference type="AlphaFoldDB" id="A0A9P9AYH8"/>
<feature type="transmembrane region" description="Helical" evidence="2">
    <location>
        <begin position="20"/>
        <end position="41"/>
    </location>
</feature>
<dbReference type="InterPro" id="IPR013945">
    <property type="entry name" value="Pkr1"/>
</dbReference>
<feature type="compositionally biased region" description="Acidic residues" evidence="1">
    <location>
        <begin position="90"/>
        <end position="101"/>
    </location>
</feature>
<protein>
    <submittedName>
        <fullName evidence="3">ER protein Pkr1-domain-containing protein</fullName>
    </submittedName>
</protein>
<keyword evidence="2" id="KW-0472">Membrane</keyword>
<sequence length="181" mass="19245">MSAFITKLWEDIFTPGPTPTILKATNASFAALQLVLFALLLATYSIHCVILSILCAGLWASINWFANELYAAQSREREEQASKDKLDQPSDGDDDASETEVEASTVAPLDAMTKKPASAPASAPAPVPEPVPAPAAPAAAGLEPIDARGEVKHRPGPGTQSSVSTEDEWEKVSENENDKDK</sequence>
<dbReference type="Pfam" id="PF08636">
    <property type="entry name" value="Pkr1"/>
    <property type="match status" value="1"/>
</dbReference>
<organism evidence="3 4">
    <name type="scientific">Thelonectria olida</name>
    <dbReference type="NCBI Taxonomy" id="1576542"/>
    <lineage>
        <taxon>Eukaryota</taxon>
        <taxon>Fungi</taxon>
        <taxon>Dikarya</taxon>
        <taxon>Ascomycota</taxon>
        <taxon>Pezizomycotina</taxon>
        <taxon>Sordariomycetes</taxon>
        <taxon>Hypocreomycetidae</taxon>
        <taxon>Hypocreales</taxon>
        <taxon>Nectriaceae</taxon>
        <taxon>Thelonectria</taxon>
    </lineage>
</organism>
<dbReference type="PANTHER" id="PTHR28251:SF1">
    <property type="entry name" value="V-TYPE ATPASE ASSEMBLY FACTOR PKR1"/>
    <property type="match status" value="1"/>
</dbReference>
<dbReference type="EMBL" id="JAGPYM010000002">
    <property type="protein sequence ID" value="KAH6898775.1"/>
    <property type="molecule type" value="Genomic_DNA"/>
</dbReference>